<dbReference type="Proteomes" id="UP000270094">
    <property type="component" value="Unassembled WGS sequence"/>
</dbReference>
<name>A0A3P7J1C6_STRVU</name>
<dbReference type="OrthoDB" id="10054666at2759"/>
<organism evidence="1 2">
    <name type="scientific">Strongylus vulgaris</name>
    <name type="common">Blood worm</name>
    <dbReference type="NCBI Taxonomy" id="40348"/>
    <lineage>
        <taxon>Eukaryota</taxon>
        <taxon>Metazoa</taxon>
        <taxon>Ecdysozoa</taxon>
        <taxon>Nematoda</taxon>
        <taxon>Chromadorea</taxon>
        <taxon>Rhabditida</taxon>
        <taxon>Rhabditina</taxon>
        <taxon>Rhabditomorpha</taxon>
        <taxon>Strongyloidea</taxon>
        <taxon>Strongylidae</taxon>
        <taxon>Strongylus</taxon>
    </lineage>
</organism>
<accession>A0A3P7J1C6</accession>
<evidence type="ECO:0000313" key="1">
    <source>
        <dbReference type="EMBL" id="VDM79260.1"/>
    </source>
</evidence>
<keyword evidence="2" id="KW-1185">Reference proteome</keyword>
<evidence type="ECO:0000313" key="2">
    <source>
        <dbReference type="Proteomes" id="UP000270094"/>
    </source>
</evidence>
<dbReference type="AlphaFoldDB" id="A0A3P7J1C6"/>
<sequence length="74" mass="8612">MLITDGAPNNYKEIFNLYNKDKKHYIRTMSRPIGQNAGDLQVDDAMWSGVYRERLVGDRLNSNKFLPSRSQLYS</sequence>
<reference evidence="1 2" key="1">
    <citation type="submission" date="2018-11" db="EMBL/GenBank/DDBJ databases">
        <authorList>
            <consortium name="Pathogen Informatics"/>
        </authorList>
    </citation>
    <scope>NUCLEOTIDE SEQUENCE [LARGE SCALE GENOMIC DNA]</scope>
</reference>
<proteinExistence type="predicted"/>
<protein>
    <submittedName>
        <fullName evidence="1">Uncharacterized protein</fullName>
    </submittedName>
</protein>
<gene>
    <name evidence="1" type="ORF">SVUK_LOCUS14258</name>
</gene>
<dbReference type="EMBL" id="UYYB01104520">
    <property type="protein sequence ID" value="VDM79260.1"/>
    <property type="molecule type" value="Genomic_DNA"/>
</dbReference>